<evidence type="ECO:0000313" key="3">
    <source>
        <dbReference type="Proteomes" id="UP001143543"/>
    </source>
</evidence>
<dbReference type="EMBL" id="BRVO01000001">
    <property type="protein sequence ID" value="GLB47885.1"/>
    <property type="molecule type" value="Genomic_DNA"/>
</dbReference>
<proteinExistence type="predicted"/>
<dbReference type="Proteomes" id="UP001143543">
    <property type="component" value="Unassembled WGS sequence"/>
</dbReference>
<evidence type="ECO:0000313" key="2">
    <source>
        <dbReference type="EMBL" id="GLB47885.1"/>
    </source>
</evidence>
<feature type="signal peptide" evidence="1">
    <location>
        <begin position="1"/>
        <end position="18"/>
    </location>
</feature>
<keyword evidence="3" id="KW-1185">Reference proteome</keyword>
<comment type="caution">
    <text evidence="2">The sequence shown here is derived from an EMBL/GenBank/DDBJ whole genome shotgun (WGS) entry which is preliminary data.</text>
</comment>
<name>A0ABQ5MFS6_9FLAO</name>
<gene>
    <name evidence="2" type="ORF">Y10_02530</name>
</gene>
<evidence type="ECO:0000256" key="1">
    <source>
        <dbReference type="SAM" id="SignalP"/>
    </source>
</evidence>
<organism evidence="2 3">
    <name type="scientific">Neptunitalea lumnitzerae</name>
    <dbReference type="NCBI Taxonomy" id="2965509"/>
    <lineage>
        <taxon>Bacteria</taxon>
        <taxon>Pseudomonadati</taxon>
        <taxon>Bacteroidota</taxon>
        <taxon>Flavobacteriia</taxon>
        <taxon>Flavobacteriales</taxon>
        <taxon>Flavobacteriaceae</taxon>
        <taxon>Neptunitalea</taxon>
    </lineage>
</organism>
<keyword evidence="1" id="KW-0732">Signal</keyword>
<accession>A0ABQ5MFS6</accession>
<reference evidence="2" key="1">
    <citation type="submission" date="2022-07" db="EMBL/GenBank/DDBJ databases">
        <title>Taxonomy of Novel Oxalotrophic and Methylotrophic Bacteria.</title>
        <authorList>
            <person name="Sahin N."/>
            <person name="Tani A."/>
        </authorList>
    </citation>
    <scope>NUCLEOTIDE SEQUENCE</scope>
    <source>
        <strain evidence="2">Y10</strain>
    </source>
</reference>
<feature type="chain" id="PRO_5047401043" evidence="1">
    <location>
        <begin position="19"/>
        <end position="266"/>
    </location>
</feature>
<dbReference type="RefSeq" id="WP_281763548.1">
    <property type="nucleotide sequence ID" value="NZ_BRVO01000001.1"/>
</dbReference>
<sequence>MKLWLILFITITPLLATAQKNLENKTFINGSTAYWNKTSDLDTSKSINDITLRADNTFQVYSRPSYSCWSWQSYEGNYTIHKDTLTMFSNYEVKEASYTISYSNTEKREAYRIHFNLDNNTSLNTETVFIAYNYDEYSHIKTTKDTLYTNTNGVLEIPFKRVKHRKKLTSIQIKLQRNIDYVVHIKNDNSLDIKPFEIPNTIQVALKTNPKIDTVYRTVKAILNDTFLRVISINKTVSKYPEADYGNGIYFHDLHYESIYTLNTNL</sequence>
<protein>
    <submittedName>
        <fullName evidence="2">Uncharacterized protein</fullName>
    </submittedName>
</protein>